<dbReference type="Pfam" id="PF24777">
    <property type="entry name" value="DUF7700"/>
    <property type="match status" value="1"/>
</dbReference>
<accession>A0A6C0KVK6</accession>
<evidence type="ECO:0000313" key="2">
    <source>
        <dbReference type="EMBL" id="QHU22012.1"/>
    </source>
</evidence>
<protein>
    <recommendedName>
        <fullName evidence="1">DUF7700 domain-containing protein</fullName>
    </recommendedName>
</protein>
<evidence type="ECO:0000259" key="1">
    <source>
        <dbReference type="Pfam" id="PF24777"/>
    </source>
</evidence>
<dbReference type="EMBL" id="MN740994">
    <property type="protein sequence ID" value="QHU22012.1"/>
    <property type="molecule type" value="Genomic_DNA"/>
</dbReference>
<dbReference type="InterPro" id="IPR056117">
    <property type="entry name" value="DUF7700"/>
</dbReference>
<organism evidence="2">
    <name type="scientific">viral metagenome</name>
    <dbReference type="NCBI Taxonomy" id="1070528"/>
    <lineage>
        <taxon>unclassified sequences</taxon>
        <taxon>metagenomes</taxon>
        <taxon>organismal metagenomes</taxon>
    </lineage>
</organism>
<proteinExistence type="predicted"/>
<feature type="domain" description="DUF7700" evidence="1">
    <location>
        <begin position="39"/>
        <end position="101"/>
    </location>
</feature>
<reference evidence="2" key="1">
    <citation type="journal article" date="2020" name="Nature">
        <title>Giant virus diversity and host interactions through global metagenomics.</title>
        <authorList>
            <person name="Schulz F."/>
            <person name="Roux S."/>
            <person name="Paez-Espino D."/>
            <person name="Jungbluth S."/>
            <person name="Walsh D.A."/>
            <person name="Denef V.J."/>
            <person name="McMahon K.D."/>
            <person name="Konstantinidis K.T."/>
            <person name="Eloe-Fadrosh E.A."/>
            <person name="Kyrpides N.C."/>
            <person name="Woyke T."/>
        </authorList>
    </citation>
    <scope>NUCLEOTIDE SEQUENCE</scope>
    <source>
        <strain evidence="2">GVMAG-S-3300013286-35</strain>
    </source>
</reference>
<name>A0A6C0KVK6_9ZZZZ</name>
<dbReference type="AlphaFoldDB" id="A0A6C0KVK6"/>
<sequence>MSIRKDVLKIEIQENAYMLVYHKNIDIGFGSTVGLYLYDIEYLKFDCFGEKHGHYHVFNKKTDVRIYFTEKTVREQINKVKDELTNNIQTYLRASTLQKIREFSFNIDVFRSKVLVAIDAMLAYEQKYYASLR</sequence>